<evidence type="ECO:0000256" key="8">
    <source>
        <dbReference type="SAM" id="Phobius"/>
    </source>
</evidence>
<dbReference type="Proteomes" id="UP000323632">
    <property type="component" value="Unassembled WGS sequence"/>
</dbReference>
<evidence type="ECO:0000256" key="4">
    <source>
        <dbReference type="ARBA" id="ARBA00022679"/>
    </source>
</evidence>
<dbReference type="Pfam" id="PF07568">
    <property type="entry name" value="HisKA_2"/>
    <property type="match status" value="1"/>
</dbReference>
<dbReference type="InterPro" id="IPR011495">
    <property type="entry name" value="Sig_transdc_His_kin_sub2_dim/P"/>
</dbReference>
<evidence type="ECO:0000256" key="2">
    <source>
        <dbReference type="ARBA" id="ARBA00012438"/>
    </source>
</evidence>
<reference evidence="10 11" key="1">
    <citation type="submission" date="2019-09" db="EMBL/GenBank/DDBJ databases">
        <title>Genome sequence and assembly of Taibaiella sp.</title>
        <authorList>
            <person name="Chhetri G."/>
        </authorList>
    </citation>
    <scope>NUCLEOTIDE SEQUENCE [LARGE SCALE GENOMIC DNA]</scope>
    <source>
        <strain evidence="10 11">KVB11</strain>
    </source>
</reference>
<feature type="transmembrane region" description="Helical" evidence="8">
    <location>
        <begin position="318"/>
        <end position="337"/>
    </location>
</feature>
<organism evidence="10 11">
    <name type="scientific">Taibaiella lutea</name>
    <dbReference type="NCBI Taxonomy" id="2608001"/>
    <lineage>
        <taxon>Bacteria</taxon>
        <taxon>Pseudomonadati</taxon>
        <taxon>Bacteroidota</taxon>
        <taxon>Chitinophagia</taxon>
        <taxon>Chitinophagales</taxon>
        <taxon>Chitinophagaceae</taxon>
        <taxon>Taibaiella</taxon>
    </lineage>
</organism>
<keyword evidence="8" id="KW-0812">Transmembrane</keyword>
<dbReference type="GO" id="GO:0005524">
    <property type="term" value="F:ATP binding"/>
    <property type="evidence" value="ECO:0007669"/>
    <property type="project" value="UniProtKB-KW"/>
</dbReference>
<keyword evidence="5" id="KW-0547">Nucleotide-binding</keyword>
<dbReference type="GO" id="GO:0004673">
    <property type="term" value="F:protein histidine kinase activity"/>
    <property type="evidence" value="ECO:0007669"/>
    <property type="project" value="UniProtKB-EC"/>
</dbReference>
<evidence type="ECO:0000256" key="6">
    <source>
        <dbReference type="ARBA" id="ARBA00022777"/>
    </source>
</evidence>
<name>A0A5M6CHI5_9BACT</name>
<proteinExistence type="predicted"/>
<sequence>MSRLLLLTILLVFFFQINVIHGQKPILTEYAIEQIKGIPEEKQDSFYIVQGKYYYAFYTRESYRKSMECYLEALRLAIKYKHPKEILRCYFYIGSVFDANNNVKQAVRYYTMYYEGVLKERPFNAENILRATYNIASIYTKAQDTTNAYLYTLKMAEMVGWVKTPKSRNQHYLLIAHNFVMIGRQKEFLEYFNKIPSNATFEDGELAYGRYFAESKSRYAFFNGDYNAVIPPVLYELSRTKDSVSLMNFLISSYADIGDYKSAYQVQKRTMEADWRSMDRNTYGDINYRLLEADNLLRQKKNSELMIAHEQLKFRTSLLYASTFLMALGFAITFFLFRRYKIRNKLKDQKSKLNKEHEEASHLLLAELHSGIKESLEALYSSLDAQFQASGQSIDDIKKEIKAGINCIALSHNILQQNEEISSVALQPFFEKLTKETLEIFDADAYQIRWEVKTSSYYMEVAKLVPLALAVVELLKNTVKNNIHFEKQVDLIISCKLSDGEYHFSYTENTAAEPDLGTDVITRIDTTLLHNFLKQIDAKVMIDDSINGKSEAIIVFSK</sequence>
<evidence type="ECO:0000256" key="1">
    <source>
        <dbReference type="ARBA" id="ARBA00000085"/>
    </source>
</evidence>
<evidence type="ECO:0000256" key="5">
    <source>
        <dbReference type="ARBA" id="ARBA00022741"/>
    </source>
</evidence>
<protein>
    <recommendedName>
        <fullName evidence="2">histidine kinase</fullName>
        <ecNumber evidence="2">2.7.13.3</ecNumber>
    </recommendedName>
</protein>
<keyword evidence="8" id="KW-0472">Membrane</keyword>
<evidence type="ECO:0000313" key="10">
    <source>
        <dbReference type="EMBL" id="KAA5533392.1"/>
    </source>
</evidence>
<dbReference type="PANTHER" id="PTHR41523">
    <property type="entry name" value="TWO-COMPONENT SYSTEM SENSOR PROTEIN"/>
    <property type="match status" value="1"/>
</dbReference>
<comment type="catalytic activity">
    <reaction evidence="1">
        <text>ATP + protein L-histidine = ADP + protein N-phospho-L-histidine.</text>
        <dbReference type="EC" id="2.7.13.3"/>
    </reaction>
</comment>
<feature type="domain" description="Signal transduction histidine kinase subgroup 2 dimerisation and phosphoacceptor" evidence="9">
    <location>
        <begin position="367"/>
        <end position="439"/>
    </location>
</feature>
<keyword evidence="7" id="KW-0067">ATP-binding</keyword>
<keyword evidence="4" id="KW-0808">Transferase</keyword>
<dbReference type="AlphaFoldDB" id="A0A5M6CHI5"/>
<evidence type="ECO:0000256" key="7">
    <source>
        <dbReference type="ARBA" id="ARBA00022840"/>
    </source>
</evidence>
<keyword evidence="3" id="KW-0597">Phosphoprotein</keyword>
<evidence type="ECO:0000256" key="3">
    <source>
        <dbReference type="ARBA" id="ARBA00022553"/>
    </source>
</evidence>
<dbReference type="EC" id="2.7.13.3" evidence="2"/>
<comment type="caution">
    <text evidence="10">The sequence shown here is derived from an EMBL/GenBank/DDBJ whole genome shotgun (WGS) entry which is preliminary data.</text>
</comment>
<dbReference type="PANTHER" id="PTHR41523:SF8">
    <property type="entry name" value="ETHYLENE RESPONSE SENSOR PROTEIN"/>
    <property type="match status" value="1"/>
</dbReference>
<accession>A0A5M6CHI5</accession>
<dbReference type="InterPro" id="IPR011990">
    <property type="entry name" value="TPR-like_helical_dom_sf"/>
</dbReference>
<keyword evidence="6" id="KW-0418">Kinase</keyword>
<dbReference type="SUPFAM" id="SSF48452">
    <property type="entry name" value="TPR-like"/>
    <property type="match status" value="1"/>
</dbReference>
<dbReference type="EMBL" id="VWSH01000003">
    <property type="protein sequence ID" value="KAA5533392.1"/>
    <property type="molecule type" value="Genomic_DNA"/>
</dbReference>
<gene>
    <name evidence="10" type="ORF">F0919_12680</name>
</gene>
<evidence type="ECO:0000313" key="11">
    <source>
        <dbReference type="Proteomes" id="UP000323632"/>
    </source>
</evidence>
<dbReference type="Gene3D" id="1.25.40.10">
    <property type="entry name" value="Tetratricopeptide repeat domain"/>
    <property type="match status" value="1"/>
</dbReference>
<evidence type="ECO:0000259" key="9">
    <source>
        <dbReference type="Pfam" id="PF07568"/>
    </source>
</evidence>
<keyword evidence="11" id="KW-1185">Reference proteome</keyword>
<dbReference type="RefSeq" id="WP_150033139.1">
    <property type="nucleotide sequence ID" value="NZ_VWSH01000003.1"/>
</dbReference>
<keyword evidence="8" id="KW-1133">Transmembrane helix</keyword>